<organism evidence="2 3">
    <name type="scientific">Sphingobacterium allocomposti</name>
    <dbReference type="NCBI Taxonomy" id="415956"/>
    <lineage>
        <taxon>Bacteria</taxon>
        <taxon>Pseudomonadati</taxon>
        <taxon>Bacteroidota</taxon>
        <taxon>Sphingobacteriia</taxon>
        <taxon>Sphingobacteriales</taxon>
        <taxon>Sphingobacteriaceae</taxon>
        <taxon>Sphingobacterium</taxon>
    </lineage>
</organism>
<keyword evidence="2" id="KW-0808">Transferase</keyword>
<accession>A0A5S5DLK4</accession>
<reference evidence="2 3" key="1">
    <citation type="submission" date="2019-07" db="EMBL/GenBank/DDBJ databases">
        <title>Genomic Encyclopedia of Archaeal and Bacterial Type Strains, Phase II (KMG-II): from individual species to whole genera.</title>
        <authorList>
            <person name="Goeker M."/>
        </authorList>
    </citation>
    <scope>NUCLEOTIDE SEQUENCE [LARGE SCALE GENOMIC DNA]</scope>
    <source>
        <strain evidence="2 3">DSM 18850</strain>
    </source>
</reference>
<dbReference type="InterPro" id="IPR052729">
    <property type="entry name" value="Acyl/Acetyltrans_Enzymes"/>
</dbReference>
<keyword evidence="3" id="KW-1185">Reference proteome</keyword>
<sequence>MDIHPLTLQDLPFTRHLQPEGWGDITLSLMEYCLQPFCSPVKVVYGNNIVAVGAAILHENSAWLGHIIVDETYRGQGIGFNIVKHLVNSAIENGASSINLIATDLGAPVYKKAGFRIVGSYQSLKRERLWLQQSLPDQLQPSSPAFYEQILKLDQEISGENRRELIHSHLKQAVIFEHGGCVEGYYLPKLGQGPIYAVTERAGLALMELKYSTIDTAILPVDNAAGVQFLIKKGFEIQHTTAIRMTYGDDTQWHPDKIFSRIGGNYG</sequence>
<dbReference type="EMBL" id="VNHX01000004">
    <property type="protein sequence ID" value="TYP96807.1"/>
    <property type="molecule type" value="Genomic_DNA"/>
</dbReference>
<dbReference type="Pfam" id="PF18014">
    <property type="entry name" value="Acetyltransf_18"/>
    <property type="match status" value="1"/>
</dbReference>
<name>A0A5S5DLK4_9SPHI</name>
<dbReference type="CDD" id="cd04301">
    <property type="entry name" value="NAT_SF"/>
    <property type="match status" value="1"/>
</dbReference>
<dbReference type="Gene3D" id="3.40.630.30">
    <property type="match status" value="1"/>
</dbReference>
<comment type="caution">
    <text evidence="2">The sequence shown here is derived from an EMBL/GenBank/DDBJ whole genome shotgun (WGS) entry which is preliminary data.</text>
</comment>
<dbReference type="PROSITE" id="PS51186">
    <property type="entry name" value="GNAT"/>
    <property type="match status" value="1"/>
</dbReference>
<dbReference type="PANTHER" id="PTHR47237:SF2">
    <property type="entry name" value="BLL4206 PROTEIN"/>
    <property type="match status" value="1"/>
</dbReference>
<protein>
    <submittedName>
        <fullName evidence="2">Acetyltransferase (GNAT) family protein</fullName>
    </submittedName>
</protein>
<dbReference type="Pfam" id="PF13673">
    <property type="entry name" value="Acetyltransf_10"/>
    <property type="match status" value="1"/>
</dbReference>
<evidence type="ECO:0000313" key="3">
    <source>
        <dbReference type="Proteomes" id="UP000325105"/>
    </source>
</evidence>
<proteinExistence type="predicted"/>
<dbReference type="RefSeq" id="WP_148907739.1">
    <property type="nucleotide sequence ID" value="NZ_VNHX01000004.1"/>
</dbReference>
<gene>
    <name evidence="2" type="ORF">BC792_10428</name>
</gene>
<dbReference type="Gene3D" id="3.40.630.90">
    <property type="match status" value="1"/>
</dbReference>
<dbReference type="Proteomes" id="UP000325105">
    <property type="component" value="Unassembled WGS sequence"/>
</dbReference>
<dbReference type="SUPFAM" id="SSF55729">
    <property type="entry name" value="Acyl-CoA N-acyltransferases (Nat)"/>
    <property type="match status" value="1"/>
</dbReference>
<feature type="domain" description="N-acetyltransferase" evidence="1">
    <location>
        <begin position="1"/>
        <end position="136"/>
    </location>
</feature>
<dbReference type="OrthoDB" id="1096234at2"/>
<dbReference type="InterPro" id="IPR041496">
    <property type="entry name" value="YitH/HolE_GNAT"/>
</dbReference>
<evidence type="ECO:0000259" key="1">
    <source>
        <dbReference type="PROSITE" id="PS51186"/>
    </source>
</evidence>
<dbReference type="InterPro" id="IPR016181">
    <property type="entry name" value="Acyl_CoA_acyltransferase"/>
</dbReference>
<dbReference type="InterPro" id="IPR000182">
    <property type="entry name" value="GNAT_dom"/>
</dbReference>
<dbReference type="PANTHER" id="PTHR47237">
    <property type="entry name" value="SLL0310 PROTEIN"/>
    <property type="match status" value="1"/>
</dbReference>
<evidence type="ECO:0000313" key="2">
    <source>
        <dbReference type="EMBL" id="TYP96807.1"/>
    </source>
</evidence>
<dbReference type="GO" id="GO:0016747">
    <property type="term" value="F:acyltransferase activity, transferring groups other than amino-acyl groups"/>
    <property type="evidence" value="ECO:0007669"/>
    <property type="project" value="InterPro"/>
</dbReference>
<dbReference type="AlphaFoldDB" id="A0A5S5DLK4"/>